<keyword evidence="1" id="KW-1133">Transmembrane helix</keyword>
<keyword evidence="1" id="KW-0812">Transmembrane</keyword>
<dbReference type="InterPro" id="IPR051599">
    <property type="entry name" value="Cell_Envelope_Assoc"/>
</dbReference>
<dbReference type="InterPro" id="IPR014729">
    <property type="entry name" value="Rossmann-like_a/b/a_fold"/>
</dbReference>
<dbReference type="GO" id="GO:0000270">
    <property type="term" value="P:peptidoglycan metabolic process"/>
    <property type="evidence" value="ECO:0007669"/>
    <property type="project" value="TreeGrafter"/>
</dbReference>
<name>A0A0H5BP49_BLAVI</name>
<sequence>MAFAQDRGPVNVTPDRHHRLKTAVLVGGFSALVLLCAGVAGFVWFLSGLDVQPRPLTEKADAIVVLTGGASRIDDALDLLERGHGHRLLITGVHPATRVDELARLTSQSPALFACCVDIDRRALNTTGNAAETGAWVRRHGFRSLVVVTSAYHMPRTLLELGSAVPGVRLIAFPVVSDQLRAGPWWANARFARLIALEYLKYIAARVRIRLEPATSSGTVAAANSD</sequence>
<dbReference type="EMBL" id="LN907867">
    <property type="protein sequence ID" value="CUU43902.1"/>
    <property type="molecule type" value="Genomic_DNA"/>
</dbReference>
<reference evidence="3" key="1">
    <citation type="journal article" date="2015" name="Genome Announc.">
        <title>Complete Genome Sequence of the Bacteriochlorophyll b-Producing Photosynthetic Bacterium Blastochloris viridis.</title>
        <authorList>
            <person name="Tsukatani Y."/>
            <person name="Hirose Y."/>
            <person name="Harada J."/>
            <person name="Misawa N."/>
            <person name="Mori K."/>
            <person name="Inoue K."/>
            <person name="Tamiaki H."/>
        </authorList>
    </citation>
    <scope>NUCLEOTIDE SEQUENCE [LARGE SCALE GENOMIC DNA]</scope>
    <source>
        <strain evidence="3">DSM 133</strain>
    </source>
</reference>
<keyword evidence="5" id="KW-1185">Reference proteome</keyword>
<dbReference type="KEGG" id="bvr:BVIR_164"/>
<dbReference type="EMBL" id="AP014854">
    <property type="protein sequence ID" value="BAR98763.1"/>
    <property type="molecule type" value="Genomic_DNA"/>
</dbReference>
<dbReference type="GO" id="GO:0005886">
    <property type="term" value="C:plasma membrane"/>
    <property type="evidence" value="ECO:0007669"/>
    <property type="project" value="TreeGrafter"/>
</dbReference>
<dbReference type="AlphaFoldDB" id="A0A0H5BP49"/>
<organism evidence="4 5">
    <name type="scientific">Blastochloris viridis</name>
    <name type="common">Rhodopseudomonas viridis</name>
    <dbReference type="NCBI Taxonomy" id="1079"/>
    <lineage>
        <taxon>Bacteria</taxon>
        <taxon>Pseudomonadati</taxon>
        <taxon>Pseudomonadota</taxon>
        <taxon>Alphaproteobacteria</taxon>
        <taxon>Hyphomicrobiales</taxon>
        <taxon>Blastochloridaceae</taxon>
        <taxon>Blastochloris</taxon>
    </lineage>
</organism>
<dbReference type="PATRIC" id="fig|1079.6.peg.172"/>
<reference evidence="5" key="3">
    <citation type="journal article" date="2016" name="Genome Announc.">
        <title>Revised genome sequence of the purple photosynthetic bacterium Blastochloris viridis.</title>
        <authorList>
            <person name="Liu L.N."/>
            <person name="Faulkner M."/>
            <person name="Liu X."/>
            <person name="Huang F."/>
            <person name="Darby A.C."/>
            <person name="Hall N."/>
        </authorList>
    </citation>
    <scope>NUCLEOTIDE SEQUENCE [LARGE SCALE GENOMIC DNA]</scope>
    <source>
        <strain evidence="5">ATCC 19567 / DSM 133 / F</strain>
    </source>
</reference>
<dbReference type="RefSeq" id="WP_055036020.1">
    <property type="nucleotide sequence ID" value="NZ_AP014854.2"/>
</dbReference>
<evidence type="ECO:0000313" key="4">
    <source>
        <dbReference type="EMBL" id="CUU43902.1"/>
    </source>
</evidence>
<dbReference type="InterPro" id="IPR003848">
    <property type="entry name" value="DUF218"/>
</dbReference>
<keyword evidence="1" id="KW-0472">Membrane</keyword>
<feature type="transmembrane region" description="Helical" evidence="1">
    <location>
        <begin position="23"/>
        <end position="46"/>
    </location>
</feature>
<evidence type="ECO:0000313" key="3">
    <source>
        <dbReference type="EMBL" id="BAR98763.1"/>
    </source>
</evidence>
<evidence type="ECO:0000313" key="5">
    <source>
        <dbReference type="Proteomes" id="UP000065734"/>
    </source>
</evidence>
<dbReference type="Proteomes" id="UP000065734">
    <property type="component" value="Chromosome I"/>
</dbReference>
<protein>
    <recommendedName>
        <fullName evidence="2">DUF218 domain-containing protein</fullName>
    </recommendedName>
</protein>
<gene>
    <name evidence="3" type="ORF">BV133_1170</name>
    <name evidence="4" type="ORF">BVIRIDIS_29300</name>
</gene>
<evidence type="ECO:0000256" key="1">
    <source>
        <dbReference type="SAM" id="Phobius"/>
    </source>
</evidence>
<dbReference type="Gene3D" id="3.40.50.620">
    <property type="entry name" value="HUPs"/>
    <property type="match status" value="1"/>
</dbReference>
<proteinExistence type="predicted"/>
<accession>A0A0H5BP49</accession>
<dbReference type="STRING" id="1079.BVIR_164"/>
<dbReference type="PANTHER" id="PTHR30336:SF4">
    <property type="entry name" value="ENVELOPE BIOGENESIS FACTOR ELYC"/>
    <property type="match status" value="1"/>
</dbReference>
<dbReference type="Pfam" id="PF02698">
    <property type="entry name" value="DUF218"/>
    <property type="match status" value="1"/>
</dbReference>
<evidence type="ECO:0000259" key="2">
    <source>
        <dbReference type="Pfam" id="PF02698"/>
    </source>
</evidence>
<dbReference type="CDD" id="cd06259">
    <property type="entry name" value="YdcF-like"/>
    <property type="match status" value="1"/>
</dbReference>
<feature type="domain" description="DUF218" evidence="2">
    <location>
        <begin position="61"/>
        <end position="184"/>
    </location>
</feature>
<dbReference type="GO" id="GO:0043164">
    <property type="term" value="P:Gram-negative-bacterium-type cell wall biogenesis"/>
    <property type="evidence" value="ECO:0007669"/>
    <property type="project" value="TreeGrafter"/>
</dbReference>
<dbReference type="PANTHER" id="PTHR30336">
    <property type="entry name" value="INNER MEMBRANE PROTEIN, PROBABLE PERMEASE"/>
    <property type="match status" value="1"/>
</dbReference>
<reference evidence="4" key="2">
    <citation type="submission" date="2015-11" db="EMBL/GenBank/DDBJ databases">
        <authorList>
            <person name="Zhang Y."/>
            <person name="Guo Z."/>
        </authorList>
    </citation>
    <scope>NUCLEOTIDE SEQUENCE</scope>
    <source>
        <strain evidence="4">1</strain>
    </source>
</reference>